<dbReference type="InterPro" id="IPR021765">
    <property type="entry name" value="UstYa-like"/>
</dbReference>
<dbReference type="EMBL" id="JAADJZ010000010">
    <property type="protein sequence ID" value="KAF2872026.1"/>
    <property type="molecule type" value="Genomic_DNA"/>
</dbReference>
<reference evidence="2 3" key="1">
    <citation type="submission" date="2020-01" db="EMBL/GenBank/DDBJ databases">
        <authorList>
            <consortium name="DOE Joint Genome Institute"/>
            <person name="Haridas S."/>
            <person name="Albert R."/>
            <person name="Binder M."/>
            <person name="Bloem J."/>
            <person name="Labutti K."/>
            <person name="Salamov A."/>
            <person name="Andreopoulos B."/>
            <person name="Baker S.E."/>
            <person name="Barry K."/>
            <person name="Bills G."/>
            <person name="Bluhm B.H."/>
            <person name="Cannon C."/>
            <person name="Castanera R."/>
            <person name="Culley D.E."/>
            <person name="Daum C."/>
            <person name="Ezra D."/>
            <person name="Gonzalez J.B."/>
            <person name="Henrissat B."/>
            <person name="Kuo A."/>
            <person name="Liang C."/>
            <person name="Lipzen A."/>
            <person name="Lutzoni F."/>
            <person name="Magnuson J."/>
            <person name="Mondo S."/>
            <person name="Nolan M."/>
            <person name="Ohm R."/>
            <person name="Pangilinan J."/>
            <person name="Park H.-J.H."/>
            <person name="Ramirez L."/>
            <person name="Alfaro M."/>
            <person name="Sun H."/>
            <person name="Tritt A."/>
            <person name="Yoshinaga Y."/>
            <person name="Zwiers L.-H.L."/>
            <person name="Turgeon B.G."/>
            <person name="Goodwin S.B."/>
            <person name="Spatafora J.W."/>
            <person name="Crous P.W."/>
            <person name="Grigoriev I.V."/>
        </authorList>
    </citation>
    <scope>NUCLEOTIDE SEQUENCE [LARGE SCALE GENOMIC DNA]</scope>
    <source>
        <strain evidence="2 3">CBS 611.86</strain>
    </source>
</reference>
<comment type="caution">
    <text evidence="2">The sequence shown here is derived from an EMBL/GenBank/DDBJ whole genome shotgun (WGS) entry which is preliminary data.</text>
</comment>
<organism evidence="2 3">
    <name type="scientific">Massariosphaeria phaeospora</name>
    <dbReference type="NCBI Taxonomy" id="100035"/>
    <lineage>
        <taxon>Eukaryota</taxon>
        <taxon>Fungi</taxon>
        <taxon>Dikarya</taxon>
        <taxon>Ascomycota</taxon>
        <taxon>Pezizomycotina</taxon>
        <taxon>Dothideomycetes</taxon>
        <taxon>Pleosporomycetidae</taxon>
        <taxon>Pleosporales</taxon>
        <taxon>Pleosporales incertae sedis</taxon>
        <taxon>Massariosphaeria</taxon>
    </lineage>
</organism>
<dbReference type="Pfam" id="PF11807">
    <property type="entry name" value="UstYa"/>
    <property type="match status" value="1"/>
</dbReference>
<dbReference type="OrthoDB" id="3687641at2759"/>
<gene>
    <name evidence="2" type="ORF">BDV95DRAFT_635637</name>
</gene>
<dbReference type="PANTHER" id="PTHR33365:SF7">
    <property type="entry name" value="TAT PATHWAY SIGNAL SEQUENCE"/>
    <property type="match status" value="1"/>
</dbReference>
<accession>A0A7C8I8J9</accession>
<dbReference type="GO" id="GO:0043386">
    <property type="term" value="P:mycotoxin biosynthetic process"/>
    <property type="evidence" value="ECO:0007669"/>
    <property type="project" value="InterPro"/>
</dbReference>
<keyword evidence="3" id="KW-1185">Reference proteome</keyword>
<dbReference type="PANTHER" id="PTHR33365">
    <property type="entry name" value="YALI0B05434P"/>
    <property type="match status" value="1"/>
</dbReference>
<proteinExistence type="inferred from homology"/>
<name>A0A7C8I8J9_9PLEO</name>
<sequence length="140" mass="16031">MAMLQENTTNRAQVLNGDYAGILGVFHHLHCLDTIRRVLHWDHYGPRASEQALRSGVYSKEHSDHCLDGLRQAVMCHANTDFYSAEWISDSTQPMSKELRSEGKQRCVNWESLDVWARSRALIPGHYNYRLGPYEASQGL</sequence>
<dbReference type="AlphaFoldDB" id="A0A7C8I8J9"/>
<protein>
    <recommendedName>
        <fullName evidence="4">Tat pathway signal sequence</fullName>
    </recommendedName>
</protein>
<evidence type="ECO:0008006" key="4">
    <source>
        <dbReference type="Google" id="ProtNLM"/>
    </source>
</evidence>
<evidence type="ECO:0000256" key="1">
    <source>
        <dbReference type="ARBA" id="ARBA00035112"/>
    </source>
</evidence>
<comment type="similarity">
    <text evidence="1">Belongs to the ustYa family.</text>
</comment>
<evidence type="ECO:0000313" key="3">
    <source>
        <dbReference type="Proteomes" id="UP000481861"/>
    </source>
</evidence>
<evidence type="ECO:0000313" key="2">
    <source>
        <dbReference type="EMBL" id="KAF2872026.1"/>
    </source>
</evidence>
<dbReference type="Proteomes" id="UP000481861">
    <property type="component" value="Unassembled WGS sequence"/>
</dbReference>